<evidence type="ECO:0000313" key="3">
    <source>
        <dbReference type="Proteomes" id="UP000017746"/>
    </source>
</evidence>
<dbReference type="PATRIC" id="fig|1246995.3.peg.8675"/>
<name>U5WFL4_9ACTN</name>
<feature type="region of interest" description="Disordered" evidence="1">
    <location>
        <begin position="1"/>
        <end position="33"/>
    </location>
</feature>
<protein>
    <submittedName>
        <fullName evidence="2">Uncharacterized protein</fullName>
    </submittedName>
</protein>
<dbReference type="AlphaFoldDB" id="U5WFL4"/>
<evidence type="ECO:0000256" key="1">
    <source>
        <dbReference type="SAM" id="MobiDB-lite"/>
    </source>
</evidence>
<reference evidence="2 3" key="1">
    <citation type="journal article" date="2014" name="J. Biotechnol.">
        <title>Complete genome sequence of the actinobacterium Actinoplanes friuliensis HAG 010964, producer of the lipopeptide antibiotic friulimycin.</title>
        <authorList>
            <person name="Ruckert C."/>
            <person name="Szczepanowski R."/>
            <person name="Albersmeier A."/>
            <person name="Goesmann A."/>
            <person name="Fischer N."/>
            <person name="Steinkamper A."/>
            <person name="Puhler A."/>
            <person name="Biener R."/>
            <person name="Schwartz D."/>
            <person name="Kalinowski J."/>
        </authorList>
    </citation>
    <scope>NUCLEOTIDE SEQUENCE [LARGE SCALE GENOMIC DNA]</scope>
    <source>
        <strain evidence="2 3">DSM 7358</strain>
    </source>
</reference>
<organism evidence="2 3">
    <name type="scientific">Actinoplanes friuliensis DSM 7358</name>
    <dbReference type="NCBI Taxonomy" id="1246995"/>
    <lineage>
        <taxon>Bacteria</taxon>
        <taxon>Bacillati</taxon>
        <taxon>Actinomycetota</taxon>
        <taxon>Actinomycetes</taxon>
        <taxon>Micromonosporales</taxon>
        <taxon>Micromonosporaceae</taxon>
        <taxon>Actinoplanes</taxon>
    </lineage>
</organism>
<proteinExistence type="predicted"/>
<dbReference type="HOGENOM" id="CLU_1811649_0_0_11"/>
<dbReference type="EMBL" id="CP006272">
    <property type="protein sequence ID" value="AGZ46830.1"/>
    <property type="molecule type" value="Genomic_DNA"/>
</dbReference>
<keyword evidence="3" id="KW-1185">Reference proteome</keyword>
<sequence length="142" mass="14563">MAIAPRGWTCDKQQAGRPQSVITNPGLEPEAQARARRALEAANPPLPRRGPLPEDVAVVAESCARALSLELKLLAANAGNVPDSSSVHRLLTAKGLTGVTTDTRSSFAGAIGDACVHGTFSTDGPELSIGPQSPDGTCLLVG</sequence>
<dbReference type="KEGG" id="afs:AFR_42880"/>
<accession>U5WFL4</accession>
<dbReference type="Proteomes" id="UP000017746">
    <property type="component" value="Chromosome"/>
</dbReference>
<dbReference type="STRING" id="1246995.AFR_42880"/>
<gene>
    <name evidence="2" type="ORF">AFR_42880</name>
</gene>
<evidence type="ECO:0000313" key="2">
    <source>
        <dbReference type="EMBL" id="AGZ46830.1"/>
    </source>
</evidence>